<geneLocation type="mitochondrion" evidence="2"/>
<proteinExistence type="predicted"/>
<dbReference type="EMBL" id="JQ780818">
    <property type="protein sequence ID" value="AFI54698.1"/>
    <property type="molecule type" value="Genomic_DNA"/>
</dbReference>
<name>A0A172DYV2_9HEMI</name>
<accession>A0A172DYV2</accession>
<dbReference type="AlphaFoldDB" id="A0A172DYV2"/>
<evidence type="ECO:0000313" key="2">
    <source>
        <dbReference type="EMBL" id="AFI54698.1"/>
    </source>
</evidence>
<keyword evidence="1" id="KW-0812">Transmembrane</keyword>
<dbReference type="GeneID" id="27985375"/>
<reference evidence="2" key="1">
    <citation type="submission" date="2012-03" db="EMBL/GenBank/DDBJ databases">
        <authorList>
            <person name="Mohankumar C."/>
            <person name="Salini B."/>
            <person name="Harish M."/>
            <person name="Sooraj B."/>
        </authorList>
    </citation>
    <scope>NUCLEOTIDE SEQUENCE</scope>
</reference>
<dbReference type="CTD" id="4509"/>
<gene>
    <name evidence="2" type="primary">ATP8</name>
</gene>
<keyword evidence="1" id="KW-0472">Membrane</keyword>
<organism evidence="2">
    <name type="scientific">Aradus compar</name>
    <dbReference type="NCBI Taxonomy" id="1176475"/>
    <lineage>
        <taxon>Eukaryota</taxon>
        <taxon>Metazoa</taxon>
        <taxon>Ecdysozoa</taxon>
        <taxon>Arthropoda</taxon>
        <taxon>Hexapoda</taxon>
        <taxon>Insecta</taxon>
        <taxon>Pterygota</taxon>
        <taxon>Neoptera</taxon>
        <taxon>Paraneoptera</taxon>
        <taxon>Hemiptera</taxon>
        <taxon>Heteroptera</taxon>
        <taxon>Panheteroptera</taxon>
        <taxon>Pentatomomorpha</taxon>
        <taxon>Aradoidea</taxon>
        <taxon>Aradidae</taxon>
        <taxon>Aradinae</taxon>
        <taxon>Aradus</taxon>
    </lineage>
</organism>
<keyword evidence="1" id="KW-1133">Transmembrane helix</keyword>
<reference evidence="2" key="2">
    <citation type="journal article" date="2016" name="Sci. Rep.">
        <title>Rearrangement of mitochondrial tRNA genes in flat bugs (Hemiptera: Aradidae).</title>
        <authorList>
            <person name="Song F."/>
            <person name="Li H."/>
            <person name="Shao R."/>
            <person name="Shi A."/>
            <person name="Bai X."/>
            <person name="Zheng X."/>
            <person name="Heiss E."/>
            <person name="Cai W."/>
        </authorList>
    </citation>
    <scope>NUCLEOTIDE SEQUENCE</scope>
</reference>
<protein>
    <submittedName>
        <fullName evidence="2">ATP synthase F0 subunit 8</fullName>
    </submittedName>
</protein>
<dbReference type="RefSeq" id="YP_009258831.1">
    <property type="nucleotide sequence ID" value="NC_030362.1"/>
</dbReference>
<feature type="transmembrane region" description="Helical" evidence="1">
    <location>
        <begin position="6"/>
        <end position="30"/>
    </location>
</feature>
<evidence type="ECO:0000256" key="1">
    <source>
        <dbReference type="SAM" id="Phobius"/>
    </source>
</evidence>
<sequence>MPQMAPLWWSALFMVFAVSYIMSAILLFYLGDTAKKDTPVLNKNNVNSTWKW</sequence>
<keyword evidence="2" id="KW-0496">Mitochondrion</keyword>